<dbReference type="GO" id="GO:0005737">
    <property type="term" value="C:cytoplasm"/>
    <property type="evidence" value="ECO:0007669"/>
    <property type="project" value="TreeGrafter"/>
</dbReference>
<gene>
    <name evidence="3" type="ORF">AFUB_057940</name>
</gene>
<keyword evidence="4" id="KW-1185">Reference proteome</keyword>
<dbReference type="OrthoDB" id="6375767at2759"/>
<dbReference type="Proteomes" id="UP000001699">
    <property type="component" value="Unassembled WGS sequence"/>
</dbReference>
<feature type="domain" description="Gelsolin-like" evidence="2">
    <location>
        <begin position="71"/>
        <end position="141"/>
    </location>
</feature>
<dbReference type="EMBL" id="DS499597">
    <property type="protein sequence ID" value="EDP51776.1"/>
    <property type="molecule type" value="Genomic_DNA"/>
</dbReference>
<dbReference type="Gene3D" id="3.40.20.10">
    <property type="entry name" value="Severin"/>
    <property type="match status" value="2"/>
</dbReference>
<organism evidence="3 4">
    <name type="scientific">Aspergillus fumigatus (strain CBS 144.89 / FGSC A1163 / CEA10)</name>
    <name type="common">Neosartorya fumigata</name>
    <dbReference type="NCBI Taxonomy" id="451804"/>
    <lineage>
        <taxon>Eukaryota</taxon>
        <taxon>Fungi</taxon>
        <taxon>Dikarya</taxon>
        <taxon>Ascomycota</taxon>
        <taxon>Pezizomycotina</taxon>
        <taxon>Eurotiomycetes</taxon>
        <taxon>Eurotiomycetidae</taxon>
        <taxon>Eurotiales</taxon>
        <taxon>Aspergillaceae</taxon>
        <taxon>Aspergillus</taxon>
        <taxon>Aspergillus subgen. Fumigati</taxon>
    </lineage>
</organism>
<dbReference type="InterPro" id="IPR029006">
    <property type="entry name" value="ADF-H/Gelsolin-like_dom_sf"/>
</dbReference>
<dbReference type="GO" id="GO:0008154">
    <property type="term" value="P:actin polymerization or depolymerization"/>
    <property type="evidence" value="ECO:0007669"/>
    <property type="project" value="TreeGrafter"/>
</dbReference>
<evidence type="ECO:0000256" key="1">
    <source>
        <dbReference type="SAM" id="MobiDB-lite"/>
    </source>
</evidence>
<dbReference type="SUPFAM" id="SSF55753">
    <property type="entry name" value="Actin depolymerizing proteins"/>
    <property type="match status" value="2"/>
</dbReference>
<dbReference type="InterPro" id="IPR007122">
    <property type="entry name" value="Villin/Gelsolin"/>
</dbReference>
<proteinExistence type="predicted"/>
<protein>
    <submittedName>
        <fullName evidence="3">Actin-binding protein Fragmin, putative</fullName>
    </submittedName>
</protein>
<dbReference type="InterPro" id="IPR007123">
    <property type="entry name" value="Gelsolin-like_dom"/>
</dbReference>
<dbReference type="GO" id="GO:0015629">
    <property type="term" value="C:actin cytoskeleton"/>
    <property type="evidence" value="ECO:0007669"/>
    <property type="project" value="TreeGrafter"/>
</dbReference>
<dbReference type="PRINTS" id="PR00597">
    <property type="entry name" value="GELSOLIN"/>
</dbReference>
<dbReference type="Pfam" id="PF00626">
    <property type="entry name" value="Gelsolin"/>
    <property type="match status" value="2"/>
</dbReference>
<dbReference type="HOGENOM" id="CLU_002568_0_1_1"/>
<dbReference type="PhylomeDB" id="B0Y0N5"/>
<sequence length="372" mass="41520">MPPHEGLVHLKEYDIKDSNVELIGSDIDHRVKYKSAASEPAWNNELVGQECGLFIWRIENFEVIPWPKERTGEFYDGDSYIVLHSYKTEEKLCHDIFFWLGSKTTQDEAGTAAYKTVELDEFLRGTATQHREVQAHPSPEFVALFRRLCVRSGGVRSGFNHVETEETSSTEAITLLRIFMHPGAARVDSVIVHEVEPTWGSLDDHDVFVLDQGQKIWVWQGKSCSPMEKAKAAQVVNDMTLAKHLDVEGSVPAGVAIQNHRGPPRRQGYPAVVFQGTAGLFRSLQEAIGIAMSLNHSSYSASVTLQGRFRSTSSKTGSGSPCQIWMRMMSLSATLVADYGSGRARGRVNWRRRCGSTLPNPMPDRSKRLGLT</sequence>
<evidence type="ECO:0000313" key="3">
    <source>
        <dbReference type="EMBL" id="EDP51776.1"/>
    </source>
</evidence>
<dbReference type="PANTHER" id="PTHR11977">
    <property type="entry name" value="VILLIN"/>
    <property type="match status" value="1"/>
</dbReference>
<dbReference type="VEuPathDB" id="FungiDB:AFUB_057940"/>
<feature type="region of interest" description="Disordered" evidence="1">
    <location>
        <begin position="353"/>
        <end position="372"/>
    </location>
</feature>
<accession>B0Y0N5</accession>
<dbReference type="AlphaFoldDB" id="B0Y0N5"/>
<feature type="domain" description="Gelsolin-like" evidence="2">
    <location>
        <begin position="191"/>
        <end position="240"/>
    </location>
</feature>
<reference evidence="3 4" key="1">
    <citation type="journal article" date="2008" name="PLoS Genet.">
        <title>Genomic islands in the pathogenic filamentous fungus Aspergillus fumigatus.</title>
        <authorList>
            <person name="Fedorova N.D."/>
            <person name="Khaldi N."/>
            <person name="Joardar V.S."/>
            <person name="Maiti R."/>
            <person name="Amedeo P."/>
            <person name="Anderson M.J."/>
            <person name="Crabtree J."/>
            <person name="Silva J.C."/>
            <person name="Badger J.H."/>
            <person name="Albarraq A."/>
            <person name="Angiuoli S."/>
            <person name="Bussey H."/>
            <person name="Bowyer P."/>
            <person name="Cotty P.J."/>
            <person name="Dyer P.S."/>
            <person name="Egan A."/>
            <person name="Galens K."/>
            <person name="Fraser-Liggett C.M."/>
            <person name="Haas B.J."/>
            <person name="Inman J.M."/>
            <person name="Kent R."/>
            <person name="Lemieux S."/>
            <person name="Malavazi I."/>
            <person name="Orvis J."/>
            <person name="Roemer T."/>
            <person name="Ronning C.M."/>
            <person name="Sundaram J.P."/>
            <person name="Sutton G."/>
            <person name="Turner G."/>
            <person name="Venter J.C."/>
            <person name="White O.R."/>
            <person name="Whitty B.R."/>
            <person name="Youngman P."/>
            <person name="Wolfe K.H."/>
            <person name="Goldman G.H."/>
            <person name="Wortman J.R."/>
            <person name="Jiang B."/>
            <person name="Denning D.W."/>
            <person name="Nierman W.C."/>
        </authorList>
    </citation>
    <scope>NUCLEOTIDE SEQUENCE [LARGE SCALE GENOMIC DNA]</scope>
    <source>
        <strain evidence="4">CBS 144.89 / FGSC A1163 / CEA10</strain>
    </source>
</reference>
<dbReference type="CDD" id="cd11290">
    <property type="entry name" value="gelsolin_S1_like"/>
    <property type="match status" value="1"/>
</dbReference>
<dbReference type="GO" id="GO:0051015">
    <property type="term" value="F:actin filament binding"/>
    <property type="evidence" value="ECO:0007669"/>
    <property type="project" value="InterPro"/>
</dbReference>
<evidence type="ECO:0000313" key="4">
    <source>
        <dbReference type="Proteomes" id="UP000001699"/>
    </source>
</evidence>
<dbReference type="PANTHER" id="PTHR11977:SF130">
    <property type="entry name" value="SEVERIN"/>
    <property type="match status" value="1"/>
</dbReference>
<dbReference type="SMART" id="SM00262">
    <property type="entry name" value="GEL"/>
    <property type="match status" value="2"/>
</dbReference>
<name>B0Y0N5_ASPFC</name>
<evidence type="ECO:0000259" key="2">
    <source>
        <dbReference type="Pfam" id="PF00626"/>
    </source>
</evidence>